<feature type="region of interest" description="Disordered" evidence="1">
    <location>
        <begin position="142"/>
        <end position="227"/>
    </location>
</feature>
<dbReference type="GeneID" id="127749418"/>
<dbReference type="OrthoDB" id="6628961at2759"/>
<feature type="region of interest" description="Disordered" evidence="1">
    <location>
        <begin position="1"/>
        <end position="118"/>
    </location>
</feature>
<name>A0A9C6U4I0_FRAOC</name>
<feature type="compositionally biased region" description="Acidic residues" evidence="1">
    <location>
        <begin position="157"/>
        <end position="166"/>
    </location>
</feature>
<accession>A0A9C6U4I0</accession>
<evidence type="ECO:0000313" key="3">
    <source>
        <dbReference type="RefSeq" id="XP_052123412.1"/>
    </source>
</evidence>
<keyword evidence="2" id="KW-1185">Reference proteome</keyword>
<protein>
    <submittedName>
        <fullName evidence="3">Zinc finger protein rotund-like</fullName>
    </submittedName>
</protein>
<dbReference type="AlphaFoldDB" id="A0A9C6U4I0"/>
<sequence length="309" mass="32714">MSESGAARGGPCSDRSADRGSDSDYDDEEEERRPREATPAPRHVVVAAADDDDEDEEDDGEVPAAPEVHIHEDEDDGKLRRHVASSPAPSPDDASSASSTSSSTASAGPGAHNNNNNNKQFLLPAEVYKHLLTNAVLGRTEKLGSYSPSDNHHQHDDDDDDEDEDLPASSAPAFPGGIALGRAPLHSPASPPEEKAFVWSQADGGQQAPGGHPMPPKGAGGGGPNGQGLVHWMSVMAEHMNSAGGSDGVHYMWNGAVEQCGPHGKDMDYSWPRQPIINKQGYEAKMNAVDSQGNHSMHKAAWWVGLDEA</sequence>
<evidence type="ECO:0000256" key="1">
    <source>
        <dbReference type="SAM" id="MobiDB-lite"/>
    </source>
</evidence>
<organism evidence="2 3">
    <name type="scientific">Frankliniella occidentalis</name>
    <name type="common">Western flower thrips</name>
    <name type="synonym">Euthrips occidentalis</name>
    <dbReference type="NCBI Taxonomy" id="133901"/>
    <lineage>
        <taxon>Eukaryota</taxon>
        <taxon>Metazoa</taxon>
        <taxon>Ecdysozoa</taxon>
        <taxon>Arthropoda</taxon>
        <taxon>Hexapoda</taxon>
        <taxon>Insecta</taxon>
        <taxon>Pterygota</taxon>
        <taxon>Neoptera</taxon>
        <taxon>Paraneoptera</taxon>
        <taxon>Thysanoptera</taxon>
        <taxon>Terebrantia</taxon>
        <taxon>Thripoidea</taxon>
        <taxon>Thripidae</taxon>
        <taxon>Frankliniella</taxon>
    </lineage>
</organism>
<dbReference type="RefSeq" id="XP_052123412.1">
    <property type="nucleotide sequence ID" value="XM_052267452.1"/>
</dbReference>
<reference evidence="3" key="1">
    <citation type="submission" date="2025-08" db="UniProtKB">
        <authorList>
            <consortium name="RefSeq"/>
        </authorList>
    </citation>
    <scope>IDENTIFICATION</scope>
    <source>
        <tissue evidence="3">Whole organism</tissue>
    </source>
</reference>
<proteinExistence type="predicted"/>
<evidence type="ECO:0000313" key="2">
    <source>
        <dbReference type="Proteomes" id="UP000504606"/>
    </source>
</evidence>
<gene>
    <name evidence="3" type="primary">LOC127749418</name>
</gene>
<feature type="compositionally biased region" description="Low complexity" evidence="1">
    <location>
        <begin position="84"/>
        <end position="118"/>
    </location>
</feature>
<feature type="compositionally biased region" description="Low complexity" evidence="1">
    <location>
        <begin position="37"/>
        <end position="48"/>
    </location>
</feature>
<dbReference type="Proteomes" id="UP000504606">
    <property type="component" value="Unplaced"/>
</dbReference>
<feature type="compositionally biased region" description="Acidic residues" evidence="1">
    <location>
        <begin position="49"/>
        <end position="61"/>
    </location>
</feature>
<dbReference type="KEGG" id="foc:127749418"/>